<evidence type="ECO:0000256" key="7">
    <source>
        <dbReference type="ARBA" id="ARBA00023136"/>
    </source>
</evidence>
<dbReference type="Proteomes" id="UP000622604">
    <property type="component" value="Unassembled WGS sequence"/>
</dbReference>
<feature type="transmembrane region" description="Helical" evidence="8">
    <location>
        <begin position="12"/>
        <end position="31"/>
    </location>
</feature>
<reference evidence="9" key="2">
    <citation type="submission" date="2020-09" db="EMBL/GenBank/DDBJ databases">
        <authorList>
            <person name="Sun Q."/>
            <person name="Kim S."/>
        </authorList>
    </citation>
    <scope>NUCLEOTIDE SEQUENCE</scope>
    <source>
        <strain evidence="9">KCTC 32337</strain>
    </source>
</reference>
<dbReference type="InterPro" id="IPR002781">
    <property type="entry name" value="TM_pro_TauE-like"/>
</dbReference>
<evidence type="ECO:0000256" key="3">
    <source>
        <dbReference type="ARBA" id="ARBA00022448"/>
    </source>
</evidence>
<keyword evidence="5 8" id="KW-0812">Transmembrane</keyword>
<keyword evidence="7 8" id="KW-0472">Membrane</keyword>
<reference evidence="9" key="1">
    <citation type="journal article" date="2014" name="Int. J. Syst. Evol. Microbiol.">
        <title>Complete genome sequence of Corynebacterium casei LMG S-19264T (=DSM 44701T), isolated from a smear-ripened cheese.</title>
        <authorList>
            <consortium name="US DOE Joint Genome Institute (JGI-PGF)"/>
            <person name="Walter F."/>
            <person name="Albersmeier A."/>
            <person name="Kalinowski J."/>
            <person name="Ruckert C."/>
        </authorList>
    </citation>
    <scope>NUCLEOTIDE SEQUENCE</scope>
    <source>
        <strain evidence="9">KCTC 32337</strain>
    </source>
</reference>
<name>A0A8H9M4J7_9ALTE</name>
<dbReference type="AlphaFoldDB" id="A0A8H9M4J7"/>
<proteinExistence type="inferred from homology"/>
<feature type="transmembrane region" description="Helical" evidence="8">
    <location>
        <begin position="230"/>
        <end position="247"/>
    </location>
</feature>
<dbReference type="PANTHER" id="PTHR30269">
    <property type="entry name" value="TRANSMEMBRANE PROTEIN YFCA"/>
    <property type="match status" value="1"/>
</dbReference>
<feature type="transmembrane region" description="Helical" evidence="8">
    <location>
        <begin position="80"/>
        <end position="99"/>
    </location>
</feature>
<dbReference type="EMBL" id="BMZC01000008">
    <property type="protein sequence ID" value="GGZ70525.1"/>
    <property type="molecule type" value="Genomic_DNA"/>
</dbReference>
<evidence type="ECO:0000256" key="8">
    <source>
        <dbReference type="RuleBase" id="RU363041"/>
    </source>
</evidence>
<evidence type="ECO:0000256" key="1">
    <source>
        <dbReference type="ARBA" id="ARBA00004651"/>
    </source>
</evidence>
<dbReference type="InterPro" id="IPR052017">
    <property type="entry name" value="TSUP"/>
</dbReference>
<keyword evidence="3" id="KW-0813">Transport</keyword>
<sequence>MEFFSSELVSPTLSFFLIVLAGFTSFLTAAMGAGGGLLLLVVMASFLPMAIVIPVHGLVQLGSNANRMLLTYRHVDSSMLLFFVAGGLIGALMAFFVVSDVPLDWMKLFVGGFVLFLLWGKKPSIKESSPLGKAMAGLSTTFLSMFVGASGPLVGSYLHTKGYDKMRFTATFSSSMTMQHTLKALVYGVAGFAFWQWLPLVIAMIAAGAIGTWLGLKLLNKIPAERFKRIVQIILSVLALNLMWQAVKVLLT</sequence>
<evidence type="ECO:0000256" key="2">
    <source>
        <dbReference type="ARBA" id="ARBA00009142"/>
    </source>
</evidence>
<evidence type="ECO:0000256" key="4">
    <source>
        <dbReference type="ARBA" id="ARBA00022475"/>
    </source>
</evidence>
<comment type="caution">
    <text evidence="9">The sequence shown here is derived from an EMBL/GenBank/DDBJ whole genome shotgun (WGS) entry which is preliminary data.</text>
</comment>
<dbReference type="PANTHER" id="PTHR30269:SF37">
    <property type="entry name" value="MEMBRANE TRANSPORTER PROTEIN"/>
    <property type="match status" value="1"/>
</dbReference>
<dbReference type="Pfam" id="PF01925">
    <property type="entry name" value="TauE"/>
    <property type="match status" value="1"/>
</dbReference>
<gene>
    <name evidence="9" type="ORF">GCM10011274_31200</name>
</gene>
<evidence type="ECO:0000313" key="10">
    <source>
        <dbReference type="Proteomes" id="UP000622604"/>
    </source>
</evidence>
<feature type="transmembrane region" description="Helical" evidence="8">
    <location>
        <begin position="134"/>
        <end position="158"/>
    </location>
</feature>
<accession>A0A8H9M4J7</accession>
<feature type="transmembrane region" description="Helical" evidence="8">
    <location>
        <begin position="194"/>
        <end position="218"/>
    </location>
</feature>
<evidence type="ECO:0000313" key="9">
    <source>
        <dbReference type="EMBL" id="GGZ70525.1"/>
    </source>
</evidence>
<keyword evidence="4 8" id="KW-1003">Cell membrane</keyword>
<dbReference type="RefSeq" id="WP_007985546.1">
    <property type="nucleotide sequence ID" value="NZ_BMZC01000008.1"/>
</dbReference>
<organism evidence="9 10">
    <name type="scientific">Paraglaciecola chathamensis</name>
    <dbReference type="NCBI Taxonomy" id="368405"/>
    <lineage>
        <taxon>Bacteria</taxon>
        <taxon>Pseudomonadati</taxon>
        <taxon>Pseudomonadota</taxon>
        <taxon>Gammaproteobacteria</taxon>
        <taxon>Alteromonadales</taxon>
        <taxon>Alteromonadaceae</taxon>
        <taxon>Paraglaciecola</taxon>
    </lineage>
</organism>
<comment type="similarity">
    <text evidence="2 8">Belongs to the 4-toluene sulfonate uptake permease (TSUP) (TC 2.A.102) family.</text>
</comment>
<comment type="subcellular location">
    <subcellularLocation>
        <location evidence="1 8">Cell membrane</location>
        <topology evidence="1 8">Multi-pass membrane protein</topology>
    </subcellularLocation>
</comment>
<keyword evidence="6 8" id="KW-1133">Transmembrane helix</keyword>
<protein>
    <recommendedName>
        <fullName evidence="8">Probable membrane transporter protein</fullName>
    </recommendedName>
</protein>
<dbReference type="GO" id="GO:0005886">
    <property type="term" value="C:plasma membrane"/>
    <property type="evidence" value="ECO:0007669"/>
    <property type="project" value="UniProtKB-SubCell"/>
</dbReference>
<evidence type="ECO:0000256" key="6">
    <source>
        <dbReference type="ARBA" id="ARBA00022989"/>
    </source>
</evidence>
<evidence type="ECO:0000256" key="5">
    <source>
        <dbReference type="ARBA" id="ARBA00022692"/>
    </source>
</evidence>
<feature type="transmembrane region" description="Helical" evidence="8">
    <location>
        <begin position="37"/>
        <end position="59"/>
    </location>
</feature>